<dbReference type="AlphaFoldDB" id="A0A5E7VBX5"/>
<dbReference type="GO" id="GO:0051907">
    <property type="term" value="F:S-(hydroxymethyl)glutathione synthase activity"/>
    <property type="evidence" value="ECO:0007669"/>
    <property type="project" value="UniProtKB-UniRule"/>
</dbReference>
<keyword evidence="3 5" id="KW-0862">Zinc</keyword>
<dbReference type="Proteomes" id="UP000381378">
    <property type="component" value="Unassembled WGS sequence"/>
</dbReference>
<feature type="domain" description="CENP-V/GFA" evidence="6">
    <location>
        <begin position="53"/>
        <end position="200"/>
    </location>
</feature>
<dbReference type="PANTHER" id="PTHR33337">
    <property type="entry name" value="GFA DOMAIN-CONTAINING PROTEIN"/>
    <property type="match status" value="1"/>
</dbReference>
<keyword evidence="4 5" id="KW-0456">Lyase</keyword>
<proteinExistence type="inferred from homology"/>
<evidence type="ECO:0000256" key="3">
    <source>
        <dbReference type="ARBA" id="ARBA00022833"/>
    </source>
</evidence>
<dbReference type="PANTHER" id="PTHR33337:SF40">
    <property type="entry name" value="CENP-V_GFA DOMAIN-CONTAINING PROTEIN-RELATED"/>
    <property type="match status" value="1"/>
</dbReference>
<dbReference type="EC" id="4.4.1.22" evidence="5"/>
<dbReference type="PIRSF" id="PIRSF033318">
    <property type="entry name" value="Formald_GSH"/>
    <property type="match status" value="1"/>
</dbReference>
<dbReference type="GO" id="GO:0046294">
    <property type="term" value="P:formaldehyde catabolic process"/>
    <property type="evidence" value="ECO:0007669"/>
    <property type="project" value="UniProtKB-UniRule"/>
</dbReference>
<sequence>MNRAHFVPDSEDVSNRSAKCSYKNDLKKGEANVSTLKLHPALDNGLQPAAANFTGGTLQCLCATDKVEVRIDAQTLHNHACGCSKCWKPQNAIFSVVAVVPRDKVSVTAHGEKLQIVDEAATIQRHACKQCHAHLFGRIENKNHAFYGLDFVHTELSPQSGWAAPGFAAFVSSIIETGTPPAQMEAIRERLRSIGLEPYDCLSPDLMDALATHVAKQKGLLPSS</sequence>
<accession>A0A5E7VBX5</accession>
<feature type="binding site" evidence="5">
    <location>
        <position position="62"/>
    </location>
    <ligand>
        <name>Zn(2+)</name>
        <dbReference type="ChEBI" id="CHEBI:29105"/>
        <label>1</label>
        <note>structural</note>
    </ligand>
</feature>
<dbReference type="SUPFAM" id="SSF51316">
    <property type="entry name" value="Mss4-like"/>
    <property type="match status" value="1"/>
</dbReference>
<evidence type="ECO:0000313" key="8">
    <source>
        <dbReference type="Proteomes" id="UP000381378"/>
    </source>
</evidence>
<evidence type="ECO:0000256" key="2">
    <source>
        <dbReference type="ARBA" id="ARBA00022723"/>
    </source>
</evidence>
<evidence type="ECO:0000313" key="7">
    <source>
        <dbReference type="EMBL" id="VVQ21587.1"/>
    </source>
</evidence>
<evidence type="ECO:0000259" key="6">
    <source>
        <dbReference type="PROSITE" id="PS51891"/>
    </source>
</evidence>
<dbReference type="InterPro" id="IPR014185">
    <property type="entry name" value="Formald_GSH"/>
</dbReference>
<dbReference type="Pfam" id="PF04828">
    <property type="entry name" value="GFA"/>
    <property type="match status" value="1"/>
</dbReference>
<dbReference type="GO" id="GO:0008270">
    <property type="term" value="F:zinc ion binding"/>
    <property type="evidence" value="ECO:0007669"/>
    <property type="project" value="UniProtKB-UniRule"/>
</dbReference>
<feature type="binding site" evidence="5">
    <location>
        <position position="81"/>
    </location>
    <ligand>
        <name>Zn(2+)</name>
        <dbReference type="ChEBI" id="CHEBI:29105"/>
        <label>2</label>
        <note>catalytic</note>
    </ligand>
</feature>
<feature type="binding site" evidence="5">
    <location>
        <position position="131"/>
    </location>
    <ligand>
        <name>Zn(2+)</name>
        <dbReference type="ChEBI" id="CHEBI:29105"/>
        <label>1</label>
        <note>structural</note>
    </ligand>
</feature>
<feature type="binding site" evidence="5">
    <location>
        <position position="83"/>
    </location>
    <ligand>
        <name>Zn(2+)</name>
        <dbReference type="ChEBI" id="CHEBI:29105"/>
        <label>2</label>
        <note>catalytic</note>
    </ligand>
</feature>
<evidence type="ECO:0000256" key="5">
    <source>
        <dbReference type="HAMAP-Rule" id="MF_00723"/>
    </source>
</evidence>
<comment type="function">
    <text evidence="5">Catalyzes the condensation of formaldehyde and glutathione to S-hydroxymethylglutathione.</text>
</comment>
<dbReference type="Gene3D" id="3.90.1590.10">
    <property type="entry name" value="glutathione-dependent formaldehyde- activating enzyme (gfa)"/>
    <property type="match status" value="1"/>
</dbReference>
<evidence type="ECO:0000256" key="4">
    <source>
        <dbReference type="ARBA" id="ARBA00023239"/>
    </source>
</evidence>
<dbReference type="PROSITE" id="PS51891">
    <property type="entry name" value="CENP_V_GFA"/>
    <property type="match status" value="1"/>
</dbReference>
<dbReference type="NCBIfam" id="NF003829">
    <property type="entry name" value="PRK05417.1"/>
    <property type="match status" value="1"/>
</dbReference>
<dbReference type="EMBL" id="CABVJF010000025">
    <property type="protein sequence ID" value="VVQ21587.1"/>
    <property type="molecule type" value="Genomic_DNA"/>
</dbReference>
<reference evidence="7 8" key="1">
    <citation type="submission" date="2019-09" db="EMBL/GenBank/DDBJ databases">
        <authorList>
            <person name="Chandra G."/>
            <person name="Truman W A."/>
        </authorList>
    </citation>
    <scope>NUCLEOTIDE SEQUENCE [LARGE SCALE GENOMIC DNA]</scope>
    <source>
        <strain evidence="7">PS928</strain>
    </source>
</reference>
<name>A0A5E7VBX5_PSEFL</name>
<protein>
    <recommendedName>
        <fullName evidence="5">Glutathione-dependent formaldehyde-activating enzyme</fullName>
        <ecNumber evidence="5">4.4.1.22</ecNumber>
    </recommendedName>
    <alternativeName>
        <fullName evidence="5">S-(hydroxymethyl)glutathione synthase</fullName>
    </alternativeName>
</protein>
<comment type="cofactor">
    <cofactor evidence="5">
        <name>Zn(2+)</name>
        <dbReference type="ChEBI" id="CHEBI:29105"/>
    </cofactor>
    <text evidence="5">Binds 2 Zn(2+) ions per subunit.</text>
</comment>
<feature type="binding site" evidence="5">
    <location>
        <position position="86"/>
    </location>
    <ligand>
        <name>Zn(2+)</name>
        <dbReference type="ChEBI" id="CHEBI:29105"/>
        <label>2</label>
        <note>catalytic</note>
    </ligand>
</feature>
<feature type="binding site" evidence="5">
    <location>
        <position position="60"/>
    </location>
    <ligand>
        <name>Zn(2+)</name>
        <dbReference type="ChEBI" id="CHEBI:29105"/>
        <label>1</label>
        <note>structural</note>
    </ligand>
</feature>
<organism evidence="7 8">
    <name type="scientific">Pseudomonas fluorescens</name>
    <dbReference type="NCBI Taxonomy" id="294"/>
    <lineage>
        <taxon>Bacteria</taxon>
        <taxon>Pseudomonadati</taxon>
        <taxon>Pseudomonadota</taxon>
        <taxon>Gammaproteobacteria</taxon>
        <taxon>Pseudomonadales</taxon>
        <taxon>Pseudomonadaceae</taxon>
        <taxon>Pseudomonas</taxon>
    </lineage>
</organism>
<feature type="binding site" evidence="5">
    <location>
        <position position="128"/>
    </location>
    <ligand>
        <name>Zn(2+)</name>
        <dbReference type="ChEBI" id="CHEBI:29105"/>
        <label>1</label>
        <note>structural</note>
    </ligand>
</feature>
<gene>
    <name evidence="5 7" type="primary">gfa</name>
    <name evidence="7" type="ORF">PS928_05198</name>
</gene>
<dbReference type="InterPro" id="IPR006913">
    <property type="entry name" value="CENP-V/GFA"/>
</dbReference>
<dbReference type="InterPro" id="IPR011057">
    <property type="entry name" value="Mss4-like_sf"/>
</dbReference>
<dbReference type="UniPathway" id="UPA00562">
    <property type="reaction ID" value="UER00621"/>
</dbReference>
<dbReference type="HAMAP" id="MF_00723">
    <property type="entry name" value="Formald_GSH"/>
    <property type="match status" value="1"/>
</dbReference>
<keyword evidence="2 5" id="KW-0479">Metal-binding</keyword>
<comment type="pathway">
    <text evidence="5">One-carbon metabolism; formaldehyde degradation; formate from formaldehyde (glutathione route): step 1/3.</text>
</comment>
<comment type="similarity">
    <text evidence="1 5">Belongs to the Gfa family.</text>
</comment>
<evidence type="ECO:0000256" key="1">
    <source>
        <dbReference type="ARBA" id="ARBA00005495"/>
    </source>
</evidence>
<comment type="catalytic activity">
    <reaction evidence="5">
        <text>S-(hydroxymethyl)glutathione = glutathione + formaldehyde</text>
        <dbReference type="Rhea" id="RHEA:22488"/>
        <dbReference type="ChEBI" id="CHEBI:16842"/>
        <dbReference type="ChEBI" id="CHEBI:57925"/>
        <dbReference type="ChEBI" id="CHEBI:58758"/>
        <dbReference type="EC" id="4.4.1.22"/>
    </reaction>
</comment>
<dbReference type="NCBIfam" id="TIGR02820">
    <property type="entry name" value="formald_GSH"/>
    <property type="match status" value="1"/>
</dbReference>